<dbReference type="RefSeq" id="WP_046325957.1">
    <property type="nucleotide sequence ID" value="NZ_JYOM01000003.1"/>
</dbReference>
<dbReference type="EMBL" id="JYOM01000003">
    <property type="protein sequence ID" value="KKD49640.1"/>
    <property type="molecule type" value="Genomic_DNA"/>
</dbReference>
<proteinExistence type="predicted"/>
<comment type="caution">
    <text evidence="1">The sequence shown here is derived from an EMBL/GenBank/DDBJ whole genome shotgun (WGS) entry which is preliminary data.</text>
</comment>
<reference evidence="1 2" key="1">
    <citation type="submission" date="2015-02" db="EMBL/GenBank/DDBJ databases">
        <title>Sequencing of Listeria spp. dairy environmental strains.</title>
        <authorList>
            <person name="Muhterem-Uyar M."/>
            <person name="Wagner M."/>
            <person name="Schmitz-Esser S."/>
            <person name="Stessl B."/>
        </authorList>
    </citation>
    <scope>NUCLEOTIDE SEQUENCE [LARGE SCALE GENOMIC DNA]</scope>
    <source>
        <strain evidence="1 2">7KSM</strain>
    </source>
</reference>
<evidence type="ECO:0000313" key="2">
    <source>
        <dbReference type="Proteomes" id="UP000033536"/>
    </source>
</evidence>
<dbReference type="Proteomes" id="UP000033536">
    <property type="component" value="Unassembled WGS sequence"/>
</dbReference>
<organism evidence="1 2">
    <name type="scientific">Listeria seeligeri</name>
    <dbReference type="NCBI Taxonomy" id="1640"/>
    <lineage>
        <taxon>Bacteria</taxon>
        <taxon>Bacillati</taxon>
        <taxon>Bacillota</taxon>
        <taxon>Bacilli</taxon>
        <taxon>Bacillales</taxon>
        <taxon>Listeriaceae</taxon>
        <taxon>Listeria</taxon>
    </lineage>
</organism>
<sequence length="128" mass="15026">MEINLVEEQFNNLDGATLRIMYDENQNLNLLELEPEKSGDPVSVWVDEELKNRMLEALTIIKLNDLDTKLYETLKGVLRKYDYNLIETLAAAKDNIDFMIIWMYSENKSLIVQKLVNWAVEQEENNEI</sequence>
<keyword evidence="2" id="KW-1185">Reference proteome</keyword>
<evidence type="ECO:0008006" key="3">
    <source>
        <dbReference type="Google" id="ProtNLM"/>
    </source>
</evidence>
<accession>A0ABR5EAQ6</accession>
<gene>
    <name evidence="1" type="ORF">UQ68_02125</name>
</gene>
<name>A0ABR5EAQ6_LISSE</name>
<protein>
    <recommendedName>
        <fullName evidence="3">DUF2283 domain-containing protein</fullName>
    </recommendedName>
</protein>
<evidence type="ECO:0000313" key="1">
    <source>
        <dbReference type="EMBL" id="KKD49640.1"/>
    </source>
</evidence>